<organism evidence="2 3">
    <name type="scientific">Oryza rufipogon</name>
    <name type="common">Brownbeard rice</name>
    <name type="synonym">Asian wild rice</name>
    <dbReference type="NCBI Taxonomy" id="4529"/>
    <lineage>
        <taxon>Eukaryota</taxon>
        <taxon>Viridiplantae</taxon>
        <taxon>Streptophyta</taxon>
        <taxon>Embryophyta</taxon>
        <taxon>Tracheophyta</taxon>
        <taxon>Spermatophyta</taxon>
        <taxon>Magnoliopsida</taxon>
        <taxon>Liliopsida</taxon>
        <taxon>Poales</taxon>
        <taxon>Poaceae</taxon>
        <taxon>BOP clade</taxon>
        <taxon>Oryzoideae</taxon>
        <taxon>Oryzeae</taxon>
        <taxon>Oryzinae</taxon>
        <taxon>Oryza</taxon>
    </lineage>
</organism>
<dbReference type="Proteomes" id="UP000008022">
    <property type="component" value="Unassembled WGS sequence"/>
</dbReference>
<dbReference type="InterPro" id="IPR018790">
    <property type="entry name" value="DUF2358"/>
</dbReference>
<protein>
    <submittedName>
        <fullName evidence="2">Uncharacterized protein</fullName>
    </submittedName>
</protein>
<reference evidence="2" key="2">
    <citation type="submission" date="2015-06" db="UniProtKB">
        <authorList>
            <consortium name="EnsemblPlants"/>
        </authorList>
    </citation>
    <scope>IDENTIFICATION</scope>
</reference>
<dbReference type="PANTHER" id="PTHR31094:SF2">
    <property type="entry name" value="RIKEN CDNA 2310061I04 GENE"/>
    <property type="match status" value="1"/>
</dbReference>
<dbReference type="Gramene" id="ORUFI05G07850.1">
    <property type="protein sequence ID" value="ORUFI05G07850.1"/>
    <property type="gene ID" value="ORUFI05G07850"/>
</dbReference>
<reference evidence="3" key="1">
    <citation type="submission" date="2013-06" db="EMBL/GenBank/DDBJ databases">
        <authorList>
            <person name="Zhao Q."/>
        </authorList>
    </citation>
    <scope>NUCLEOTIDE SEQUENCE</scope>
    <source>
        <strain evidence="3">cv. W1943</strain>
    </source>
</reference>
<name>A0A0E0PJ07_ORYRU</name>
<sequence length="300" mass="34208">MGLLVHLPNLAGARRPSPCGGHRRARGGARFSVSAAAPGGGVKEEEEEEEEEEEKGTRGKERIVIRVSDPVREGRPPPPLFSSPDAPSPAAGRRRRKGEDEDDGEDRRRRYHVNVGDAIRALREELPAAFYREPSFHIYRDDIVFKDPINNFTGIDNYKRIFWALRFTGQIFFKALWIDIISIWQPVEDVIMIRWIVHGIPRVLSDGPGRFEGTSEYKFDKNGKIYEHKVDNVAKNTPTKFKVLPVVELIRSLGCPSTPKPTYFETSSLQLISLLPFWFKLTWMRCYLSLYLILANLSKG</sequence>
<dbReference type="PANTHER" id="PTHR31094">
    <property type="entry name" value="RIKEN CDNA 2310061I04 GENE"/>
    <property type="match status" value="1"/>
</dbReference>
<feature type="compositionally biased region" description="Low complexity" evidence="1">
    <location>
        <begin position="82"/>
        <end position="91"/>
    </location>
</feature>
<dbReference type="EnsemblPlants" id="ORUFI05G07850.1">
    <property type="protein sequence ID" value="ORUFI05G07850.1"/>
    <property type="gene ID" value="ORUFI05G07850"/>
</dbReference>
<evidence type="ECO:0000313" key="2">
    <source>
        <dbReference type="EnsemblPlants" id="ORUFI05G07850.1"/>
    </source>
</evidence>
<feature type="compositionally biased region" description="Acidic residues" evidence="1">
    <location>
        <begin position="44"/>
        <end position="54"/>
    </location>
</feature>
<dbReference type="OMA" id="KAIWINI"/>
<dbReference type="InterPro" id="IPR032710">
    <property type="entry name" value="NTF2-like_dom_sf"/>
</dbReference>
<dbReference type="HOGENOM" id="CLU_071159_0_0_1"/>
<dbReference type="AlphaFoldDB" id="A0A0E0PJ07"/>
<accession>A0A0E0PJ07</accession>
<evidence type="ECO:0000313" key="3">
    <source>
        <dbReference type="Proteomes" id="UP000008022"/>
    </source>
</evidence>
<dbReference type="Pfam" id="PF10184">
    <property type="entry name" value="DUF2358"/>
    <property type="match status" value="1"/>
</dbReference>
<dbReference type="eggNOG" id="KOG2546">
    <property type="taxonomic scope" value="Eukaryota"/>
</dbReference>
<dbReference type="SUPFAM" id="SSF54427">
    <property type="entry name" value="NTF2-like"/>
    <property type="match status" value="1"/>
</dbReference>
<keyword evidence="3" id="KW-1185">Reference proteome</keyword>
<feature type="compositionally biased region" description="Basic and acidic residues" evidence="1">
    <location>
        <begin position="55"/>
        <end position="75"/>
    </location>
</feature>
<feature type="region of interest" description="Disordered" evidence="1">
    <location>
        <begin position="1"/>
        <end position="109"/>
    </location>
</feature>
<evidence type="ECO:0000256" key="1">
    <source>
        <dbReference type="SAM" id="MobiDB-lite"/>
    </source>
</evidence>
<proteinExistence type="predicted"/>